<keyword evidence="4 6" id="KW-1133">Transmembrane helix</keyword>
<dbReference type="InterPro" id="IPR007603">
    <property type="entry name" value="Choline_transptr-like"/>
</dbReference>
<evidence type="ECO:0000256" key="1">
    <source>
        <dbReference type="ARBA" id="ARBA00004141"/>
    </source>
</evidence>
<keyword evidence="5 6" id="KW-0472">Membrane</keyword>
<feature type="transmembrane region" description="Helical" evidence="6">
    <location>
        <begin position="328"/>
        <end position="355"/>
    </location>
</feature>
<comment type="subcellular location">
    <subcellularLocation>
        <location evidence="6">Cell membrane</location>
        <topology evidence="6">Multi-pass membrane protein</topology>
    </subcellularLocation>
    <subcellularLocation>
        <location evidence="1">Membrane</location>
        <topology evidence="1">Multi-pass membrane protein</topology>
    </subcellularLocation>
</comment>
<feature type="compositionally biased region" description="Basic and acidic residues" evidence="7">
    <location>
        <begin position="156"/>
        <end position="175"/>
    </location>
</feature>
<keyword evidence="9" id="KW-1185">Reference proteome</keyword>
<comment type="caution">
    <text evidence="8">The sequence shown here is derived from an EMBL/GenBank/DDBJ whole genome shotgun (WGS) entry which is preliminary data.</text>
</comment>
<proteinExistence type="inferred from homology"/>
<sequence length="519" mass="58017">MFSEYASKFLAQSQSRLSFAGNDRPVPDRSRRQNNQTGWRASAASKPYISRIGNPYQPSSSQASGFPFSSRLHPQQAPLFYSATDEFRETNDEEEHEKELADYYALQKSRRQLGGKDLEESSELEDEGSRSLVTSDDGRETDDRGFGRGGGIRSSWRGDHKTGRGRGKDVDRMAEQIEADGNDARSERSSRSQARMVDVGLEDTMRSDLDDDEPPQNYMDDPPSIQQFGKPLRESHPRFGVDSTVFPQETDQQTLLEHPRPPSSSGDDVPALMAQVTADPPRHDAFWGHLYLLCLAATFATWFLVWLHTTAPKTPLGDTVYTTLHRSFHLLAIYTLVSIFVSLLCVPVILYSFSLYSFISSFKGTRSASSMQDTIMRWTAFIPAALATLWILCVVRGRHSLHKAISILEFGTRILAANSALLAQGFAVLGLIVSWTWVWLSMFTRVFLGGHLSTRSSVGRFIIDASTWWLGAYFILMYLWTIAMIFGIQRSVTSATVSQWQPSPMPSPPSSAPSPSPRA</sequence>
<comment type="function">
    <text evidence="6">Probably involved in transport through the plasma membrane.</text>
</comment>
<evidence type="ECO:0000313" key="9">
    <source>
        <dbReference type="Proteomes" id="UP000606974"/>
    </source>
</evidence>
<comment type="caution">
    <text evidence="6">Lacks conserved residue(s) required for the propagation of feature annotation.</text>
</comment>
<feature type="transmembrane region" description="Helical" evidence="6">
    <location>
        <begin position="468"/>
        <end position="488"/>
    </location>
</feature>
<accession>A0A8H7E0A5</accession>
<dbReference type="Proteomes" id="UP000606974">
    <property type="component" value="Unassembled WGS sequence"/>
</dbReference>
<dbReference type="OrthoDB" id="420519at2759"/>
<feature type="compositionally biased region" description="Basic and acidic residues" evidence="7">
    <location>
        <begin position="136"/>
        <end position="146"/>
    </location>
</feature>
<gene>
    <name evidence="8" type="ORF">GJ744_002663</name>
</gene>
<feature type="transmembrane region" description="Helical" evidence="6">
    <location>
        <begin position="375"/>
        <end position="395"/>
    </location>
</feature>
<evidence type="ECO:0000256" key="3">
    <source>
        <dbReference type="ARBA" id="ARBA00022692"/>
    </source>
</evidence>
<dbReference type="EMBL" id="JAACFV010000148">
    <property type="protein sequence ID" value="KAF7504145.1"/>
    <property type="molecule type" value="Genomic_DNA"/>
</dbReference>
<evidence type="ECO:0000256" key="5">
    <source>
        <dbReference type="ARBA" id="ARBA00023136"/>
    </source>
</evidence>
<dbReference type="PANTHER" id="PTHR12385:SF88">
    <property type="entry name" value="CHOLINE TRANSPORTER-LIKE PROTEIN CTL1"/>
    <property type="match status" value="1"/>
</dbReference>
<feature type="transmembrane region" description="Helical" evidence="6">
    <location>
        <begin position="286"/>
        <end position="307"/>
    </location>
</feature>
<dbReference type="AlphaFoldDB" id="A0A8H7E0A5"/>
<feature type="transmembrane region" description="Helical" evidence="6">
    <location>
        <begin position="415"/>
        <end position="438"/>
    </location>
</feature>
<reference evidence="8" key="1">
    <citation type="submission" date="2020-02" db="EMBL/GenBank/DDBJ databases">
        <authorList>
            <person name="Palmer J.M."/>
        </authorList>
    </citation>
    <scope>NUCLEOTIDE SEQUENCE</scope>
    <source>
        <strain evidence="8">EPUS1.4</strain>
        <tissue evidence="8">Thallus</tissue>
    </source>
</reference>
<evidence type="ECO:0000256" key="7">
    <source>
        <dbReference type="SAM" id="MobiDB-lite"/>
    </source>
</evidence>
<name>A0A8H7E0A5_9EURO</name>
<evidence type="ECO:0000256" key="6">
    <source>
        <dbReference type="RuleBase" id="RU368066"/>
    </source>
</evidence>
<keyword evidence="3 6" id="KW-0812">Transmembrane</keyword>
<feature type="compositionally biased region" description="Low complexity" evidence="7">
    <location>
        <begin position="57"/>
        <end position="70"/>
    </location>
</feature>
<organism evidence="8 9">
    <name type="scientific">Endocarpon pusillum</name>
    <dbReference type="NCBI Taxonomy" id="364733"/>
    <lineage>
        <taxon>Eukaryota</taxon>
        <taxon>Fungi</taxon>
        <taxon>Dikarya</taxon>
        <taxon>Ascomycota</taxon>
        <taxon>Pezizomycotina</taxon>
        <taxon>Eurotiomycetes</taxon>
        <taxon>Chaetothyriomycetidae</taxon>
        <taxon>Verrucariales</taxon>
        <taxon>Verrucariaceae</taxon>
        <taxon>Endocarpon</taxon>
    </lineage>
</organism>
<dbReference type="GO" id="GO:0005886">
    <property type="term" value="C:plasma membrane"/>
    <property type="evidence" value="ECO:0007669"/>
    <property type="project" value="UniProtKB-SubCell"/>
</dbReference>
<dbReference type="PANTHER" id="PTHR12385">
    <property type="entry name" value="CHOLINE TRANSPORTER-LIKE (SLC FAMILY 44)"/>
    <property type="match status" value="1"/>
</dbReference>
<protein>
    <recommendedName>
        <fullName evidence="6">Protein PNS1</fullName>
    </recommendedName>
</protein>
<evidence type="ECO:0000313" key="8">
    <source>
        <dbReference type="EMBL" id="KAF7504145.1"/>
    </source>
</evidence>
<dbReference type="GO" id="GO:0022857">
    <property type="term" value="F:transmembrane transporter activity"/>
    <property type="evidence" value="ECO:0007669"/>
    <property type="project" value="UniProtKB-UniRule"/>
</dbReference>
<evidence type="ECO:0000256" key="2">
    <source>
        <dbReference type="ARBA" id="ARBA00007168"/>
    </source>
</evidence>
<comment type="similarity">
    <text evidence="2 6">Belongs to the CTL (choline transporter-like) family.</text>
</comment>
<feature type="compositionally biased region" description="Pro residues" evidence="7">
    <location>
        <begin position="503"/>
        <end position="519"/>
    </location>
</feature>
<feature type="region of interest" description="Disordered" evidence="7">
    <location>
        <begin position="16"/>
        <end position="218"/>
    </location>
</feature>
<dbReference type="Pfam" id="PF04515">
    <property type="entry name" value="Choline_transpo"/>
    <property type="match status" value="1"/>
</dbReference>
<evidence type="ECO:0000256" key="4">
    <source>
        <dbReference type="ARBA" id="ARBA00022989"/>
    </source>
</evidence>
<feature type="region of interest" description="Disordered" evidence="7">
    <location>
        <begin position="500"/>
        <end position="519"/>
    </location>
</feature>